<feature type="region of interest" description="Disordered" evidence="1">
    <location>
        <begin position="209"/>
        <end position="262"/>
    </location>
</feature>
<dbReference type="VEuPathDB" id="VectorBase:AALB004226"/>
<feature type="compositionally biased region" description="Basic and acidic residues" evidence="1">
    <location>
        <begin position="11"/>
        <end position="29"/>
    </location>
</feature>
<evidence type="ECO:0000313" key="3">
    <source>
        <dbReference type="Proteomes" id="UP000069272"/>
    </source>
</evidence>
<accession>A0A182FCJ1</accession>
<dbReference type="EnsemblMetazoa" id="AALB004226-RA">
    <property type="protein sequence ID" value="AALB004226-PA"/>
    <property type="gene ID" value="AALB004226"/>
</dbReference>
<keyword evidence="3" id="KW-1185">Reference proteome</keyword>
<feature type="region of interest" description="Disordered" evidence="1">
    <location>
        <begin position="1"/>
        <end position="29"/>
    </location>
</feature>
<evidence type="ECO:0000313" key="2">
    <source>
        <dbReference type="EnsemblMetazoa" id="AALB004226-PA"/>
    </source>
</evidence>
<dbReference type="Proteomes" id="UP000069272">
    <property type="component" value="Chromosome 3L"/>
</dbReference>
<protein>
    <submittedName>
        <fullName evidence="2">Uncharacterized protein</fullName>
    </submittedName>
</protein>
<proteinExistence type="predicted"/>
<sequence>MQSDHSWGDQFAEHGKNQREKLGDDHENRPLIATNWKTCPTADTTQTALGMPTVKSWQPGLMLPIISSTTTEPSYDRPQASGSFQDTHPVVKPAKGPRDSTPADEIVVSNGDVFHIRFIDEPPIDDDLPSSTYPIVQPDDQLFDGTDGSYTYTDEPSGDRDWINYDELPMLSKHNSVAQASHSGSAHATVETYGSGALCHPSLLISAESSERPDTEATLTHNPLALSVEGAARREKRAEVSSQRKRRNRRRKIKPTTTGTDSNDGWHGFRNYCVECTKFFPTAEDLELHMESCHRLVDDLPPAASMLLVDDLALCGNTSDLHLESMRGSWPQTQLNHVPNAREMELFYSDLFHRNAFGENTVELADC</sequence>
<dbReference type="InterPro" id="IPR013087">
    <property type="entry name" value="Znf_C2H2_type"/>
</dbReference>
<evidence type="ECO:0000256" key="1">
    <source>
        <dbReference type="SAM" id="MobiDB-lite"/>
    </source>
</evidence>
<reference evidence="2 3" key="1">
    <citation type="journal article" date="2017" name="G3 (Bethesda)">
        <title>The Physical Genome Mapping of Anopheles albimanus Corrected Scaffold Misassemblies and Identified Interarm Rearrangements in Genus Anopheles.</title>
        <authorList>
            <person name="Artemov G.N."/>
            <person name="Peery A.N."/>
            <person name="Jiang X."/>
            <person name="Tu Z."/>
            <person name="Stegniy V.N."/>
            <person name="Sharakhova M.V."/>
            <person name="Sharakhov I.V."/>
        </authorList>
    </citation>
    <scope>NUCLEOTIDE SEQUENCE [LARGE SCALE GENOMIC DNA]</scope>
    <source>
        <strain evidence="2 3">ALBI9_A</strain>
    </source>
</reference>
<dbReference type="STRING" id="7167.A0A182FCJ1"/>
<name>A0A182FCJ1_ANOAL</name>
<dbReference type="PROSITE" id="PS00028">
    <property type="entry name" value="ZINC_FINGER_C2H2_1"/>
    <property type="match status" value="1"/>
</dbReference>
<feature type="compositionally biased region" description="Basic residues" evidence="1">
    <location>
        <begin position="243"/>
        <end position="254"/>
    </location>
</feature>
<dbReference type="AlphaFoldDB" id="A0A182FCJ1"/>
<dbReference type="VEuPathDB" id="VectorBase:AALB20_035853"/>
<reference evidence="2" key="2">
    <citation type="submission" date="2022-08" db="UniProtKB">
        <authorList>
            <consortium name="EnsemblMetazoa"/>
        </authorList>
    </citation>
    <scope>IDENTIFICATION</scope>
    <source>
        <strain evidence="2">STECLA/ALBI9_A</strain>
    </source>
</reference>
<feature type="region of interest" description="Disordered" evidence="1">
    <location>
        <begin position="68"/>
        <end position="105"/>
    </location>
</feature>
<organism evidence="2 3">
    <name type="scientific">Anopheles albimanus</name>
    <name type="common">New world malaria mosquito</name>
    <dbReference type="NCBI Taxonomy" id="7167"/>
    <lineage>
        <taxon>Eukaryota</taxon>
        <taxon>Metazoa</taxon>
        <taxon>Ecdysozoa</taxon>
        <taxon>Arthropoda</taxon>
        <taxon>Hexapoda</taxon>
        <taxon>Insecta</taxon>
        <taxon>Pterygota</taxon>
        <taxon>Neoptera</taxon>
        <taxon>Endopterygota</taxon>
        <taxon>Diptera</taxon>
        <taxon>Nematocera</taxon>
        <taxon>Culicoidea</taxon>
        <taxon>Culicidae</taxon>
        <taxon>Anophelinae</taxon>
        <taxon>Anopheles</taxon>
    </lineage>
</organism>